<dbReference type="PROSITE" id="PS01031">
    <property type="entry name" value="SHSP"/>
    <property type="match status" value="1"/>
</dbReference>
<sequence length="161" mass="18577">MSPLMKDAPVSPPREFATMRNRLRRFFEEPFGLEFPVGPAFERRFNAMAWSPAVEASETPTEYVITAELPGISMENIEINMADGVLALKGKKEEERRSEDKERTYHLWEREYGMFERTFRFPLEVAEEKVSAEFANGVLTVRVPKLQQQKAPPRTVPIAKK</sequence>
<evidence type="ECO:0000256" key="1">
    <source>
        <dbReference type="PROSITE-ProRule" id="PRU00285"/>
    </source>
</evidence>
<accession>A0AA49JW68</accession>
<dbReference type="EMBL" id="CP130613">
    <property type="protein sequence ID" value="WKW16047.1"/>
    <property type="molecule type" value="Genomic_DNA"/>
</dbReference>
<evidence type="ECO:0000256" key="2">
    <source>
        <dbReference type="RuleBase" id="RU003616"/>
    </source>
</evidence>
<dbReference type="InterPro" id="IPR008978">
    <property type="entry name" value="HSP20-like_chaperone"/>
</dbReference>
<reference evidence="5" key="1">
    <citation type="submission" date="2023-07" db="EMBL/GenBank/DDBJ databases">
        <authorList>
            <person name="Haufschild T."/>
            <person name="Kallscheuer N."/>
            <person name="Hammer J."/>
            <person name="Kohn T."/>
            <person name="Kabuu M."/>
            <person name="Jogler M."/>
            <person name="Wohfarth N."/>
            <person name="Heuer A."/>
            <person name="Rohde M."/>
            <person name="van Teeseling M.C.F."/>
            <person name="Jogler C."/>
        </authorList>
    </citation>
    <scope>NUCLEOTIDE SEQUENCE</scope>
    <source>
        <strain evidence="4">Strain 138</strain>
        <strain evidence="5">Strain 318</strain>
    </source>
</reference>
<evidence type="ECO:0000313" key="5">
    <source>
        <dbReference type="EMBL" id="WKW16047.1"/>
    </source>
</evidence>
<dbReference type="RefSeq" id="WP_367886002.1">
    <property type="nucleotide sequence ID" value="NZ_CP130612.1"/>
</dbReference>
<protein>
    <submittedName>
        <fullName evidence="5">Hsp20/alpha crystallin family protein</fullName>
    </submittedName>
</protein>
<dbReference type="InterPro" id="IPR002068">
    <property type="entry name" value="A-crystallin/Hsp20_dom"/>
</dbReference>
<dbReference type="Proteomes" id="UP001229955">
    <property type="component" value="Chromosome"/>
</dbReference>
<dbReference type="InterPro" id="IPR031107">
    <property type="entry name" value="Small_HSP"/>
</dbReference>
<dbReference type="Pfam" id="PF00011">
    <property type="entry name" value="HSP20"/>
    <property type="match status" value="1"/>
</dbReference>
<dbReference type="PANTHER" id="PTHR11527">
    <property type="entry name" value="HEAT-SHOCK PROTEIN 20 FAMILY MEMBER"/>
    <property type="match status" value="1"/>
</dbReference>
<dbReference type="EMBL" id="CP130612">
    <property type="protein sequence ID" value="WKW13141.1"/>
    <property type="molecule type" value="Genomic_DNA"/>
</dbReference>
<accession>A0AA49Q8F3</accession>
<dbReference type="Gene3D" id="2.60.40.790">
    <property type="match status" value="1"/>
</dbReference>
<dbReference type="KEGG" id="pspc:Strain318_002455"/>
<keyword evidence="6" id="KW-1185">Reference proteome</keyword>
<gene>
    <name evidence="4" type="ORF">Strain138_002456</name>
    <name evidence="5" type="ORF">Strain318_002455</name>
</gene>
<evidence type="ECO:0000313" key="6">
    <source>
        <dbReference type="Proteomes" id="UP001229955"/>
    </source>
</evidence>
<proteinExistence type="inferred from homology"/>
<organism evidence="5 6">
    <name type="scientific">Pseudogemmatithrix spongiicola</name>
    <dbReference type="NCBI Taxonomy" id="3062599"/>
    <lineage>
        <taxon>Bacteria</taxon>
        <taxon>Pseudomonadati</taxon>
        <taxon>Gemmatimonadota</taxon>
        <taxon>Gemmatimonadia</taxon>
        <taxon>Gemmatimonadales</taxon>
        <taxon>Gemmatimonadaceae</taxon>
        <taxon>Pseudogemmatithrix</taxon>
    </lineage>
</organism>
<dbReference type="AlphaFoldDB" id="A0AA49Q8F3"/>
<dbReference type="CDD" id="cd06464">
    <property type="entry name" value="ACD_sHsps-like"/>
    <property type="match status" value="1"/>
</dbReference>
<name>A0AA49Q8F3_9BACT</name>
<feature type="domain" description="SHSP" evidence="3">
    <location>
        <begin position="44"/>
        <end position="161"/>
    </location>
</feature>
<evidence type="ECO:0000259" key="3">
    <source>
        <dbReference type="PROSITE" id="PS01031"/>
    </source>
</evidence>
<evidence type="ECO:0000313" key="4">
    <source>
        <dbReference type="EMBL" id="WKW13141.1"/>
    </source>
</evidence>
<dbReference type="SUPFAM" id="SSF49764">
    <property type="entry name" value="HSP20-like chaperones"/>
    <property type="match status" value="1"/>
</dbReference>
<comment type="similarity">
    <text evidence="1 2">Belongs to the small heat shock protein (HSP20) family.</text>
</comment>